<dbReference type="Gene3D" id="3.40.50.720">
    <property type="entry name" value="NAD(P)-binding Rossmann-like Domain"/>
    <property type="match status" value="1"/>
</dbReference>
<keyword evidence="2" id="KW-1185">Reference proteome</keyword>
<reference evidence="1" key="1">
    <citation type="submission" date="2019-12" db="EMBL/GenBank/DDBJ databases">
        <title>Actinomadura physcomitrii sp. nov., a novel actinomycete isolated from moss [Physcomitrium sphaericum (Ludw) Fuernr].</title>
        <authorList>
            <person name="Zhuang X."/>
        </authorList>
    </citation>
    <scope>NUCLEOTIDE SEQUENCE [LARGE SCALE GENOMIC DNA]</scope>
    <source>
        <strain evidence="1">LD22</strain>
    </source>
</reference>
<dbReference type="InterPro" id="IPR036291">
    <property type="entry name" value="NAD(P)-bd_dom_sf"/>
</dbReference>
<dbReference type="AlphaFoldDB" id="A0A6I4M5G0"/>
<comment type="caution">
    <text evidence="1">The sequence shown here is derived from an EMBL/GenBank/DDBJ whole genome shotgun (WGS) entry which is preliminary data.</text>
</comment>
<protein>
    <submittedName>
        <fullName evidence="1">Uncharacterized protein</fullName>
    </submittedName>
</protein>
<dbReference type="EMBL" id="WBMS02000002">
    <property type="protein sequence ID" value="MVZ99386.1"/>
    <property type="molecule type" value="Genomic_DNA"/>
</dbReference>
<organism evidence="1 2">
    <name type="scientific">Actinomadura physcomitrii</name>
    <dbReference type="NCBI Taxonomy" id="2650748"/>
    <lineage>
        <taxon>Bacteria</taxon>
        <taxon>Bacillati</taxon>
        <taxon>Actinomycetota</taxon>
        <taxon>Actinomycetes</taxon>
        <taxon>Streptosporangiales</taxon>
        <taxon>Thermomonosporaceae</taxon>
        <taxon>Actinomadura</taxon>
    </lineage>
</organism>
<name>A0A6I4M5G0_9ACTN</name>
<gene>
    <name evidence="1" type="ORF">F8568_003105</name>
</gene>
<evidence type="ECO:0000313" key="2">
    <source>
        <dbReference type="Proteomes" id="UP000462055"/>
    </source>
</evidence>
<proteinExistence type="predicted"/>
<sequence>MHAGDGIDALYAPDCGRAIALLQTAGTLRHAVYNVGSGRVTANAEVAAAIAKAVPGAPIDMAEGRSPESPDEDHRLDVTRLQDDTGFTPAHGIDGAVADYVAWLGGRTEASPNR</sequence>
<accession>A0A6I4M5G0</accession>
<dbReference type="SUPFAM" id="SSF51735">
    <property type="entry name" value="NAD(P)-binding Rossmann-fold domains"/>
    <property type="match status" value="1"/>
</dbReference>
<dbReference type="Proteomes" id="UP000462055">
    <property type="component" value="Unassembled WGS sequence"/>
</dbReference>
<evidence type="ECO:0000313" key="1">
    <source>
        <dbReference type="EMBL" id="MVZ99386.1"/>
    </source>
</evidence>